<dbReference type="GO" id="GO:0005886">
    <property type="term" value="C:plasma membrane"/>
    <property type="evidence" value="ECO:0007669"/>
    <property type="project" value="UniProtKB-SubCell"/>
</dbReference>
<keyword evidence="6" id="KW-0029">Amino-acid transport</keyword>
<keyword evidence="7 10" id="KW-1133">Transmembrane helix</keyword>
<keyword evidence="5 10" id="KW-0812">Transmembrane</keyword>
<dbReference type="InterPro" id="IPR001851">
    <property type="entry name" value="ABC_transp_permease"/>
</dbReference>
<dbReference type="GO" id="GO:0015190">
    <property type="term" value="F:L-leucine transmembrane transporter activity"/>
    <property type="evidence" value="ECO:0007669"/>
    <property type="project" value="TreeGrafter"/>
</dbReference>
<sequence length="306" mass="31962">MTLLEFRDYLVPGLALGALYSVIAIGYTLVYGVLKLINFAHSEVFMLGGFGALIVLTEVAPGHPSGLVSVLLVLLGLAVSGLVGAGTAFGLEKVAYRPLRKRNAPALIFLISAIGASFFLYNLTGKLFGRDPKAMPALFDNGVLFHVLGAPVDIVKLLLIVAALAMIVGLDLLVRRTKLGSAIRAVAQDPEAAGLMGVDIDRIVSRTFVIGGVLGGIAGFLFGLNSQVSFTMGFIPGITAFAAAVLGGIGNIRGAMLGGMLLGLVETYNVPLFGEEWRYVAAFAVLVVVLMFRPTGILGAKLGRTA</sequence>
<evidence type="ECO:0000256" key="5">
    <source>
        <dbReference type="ARBA" id="ARBA00022692"/>
    </source>
</evidence>
<dbReference type="RefSeq" id="WP_132753207.1">
    <property type="nucleotide sequence ID" value="NZ_BNBW01000012.1"/>
</dbReference>
<dbReference type="Pfam" id="PF02653">
    <property type="entry name" value="BPD_transp_2"/>
    <property type="match status" value="1"/>
</dbReference>
<dbReference type="AlphaFoldDB" id="A0A5J6J2Q3"/>
<dbReference type="GO" id="GO:1903806">
    <property type="term" value="P:L-isoleucine import across plasma membrane"/>
    <property type="evidence" value="ECO:0007669"/>
    <property type="project" value="TreeGrafter"/>
</dbReference>
<organism evidence="11 12">
    <name type="scientific">Streptomyces vinaceus</name>
    <dbReference type="NCBI Taxonomy" id="1960"/>
    <lineage>
        <taxon>Bacteria</taxon>
        <taxon>Bacillati</taxon>
        <taxon>Actinomycetota</taxon>
        <taxon>Actinomycetes</taxon>
        <taxon>Kitasatosporales</taxon>
        <taxon>Streptomycetaceae</taxon>
        <taxon>Streptomyces</taxon>
    </lineage>
</organism>
<comment type="similarity">
    <text evidence="9">Belongs to the binding-protein-dependent transport system permease family. LivHM subfamily.</text>
</comment>
<feature type="transmembrane region" description="Helical" evidence="10">
    <location>
        <begin position="203"/>
        <end position="224"/>
    </location>
</feature>
<evidence type="ECO:0000313" key="11">
    <source>
        <dbReference type="EMBL" id="QEV43901.1"/>
    </source>
</evidence>
<evidence type="ECO:0000256" key="4">
    <source>
        <dbReference type="ARBA" id="ARBA00022519"/>
    </source>
</evidence>
<evidence type="ECO:0000256" key="7">
    <source>
        <dbReference type="ARBA" id="ARBA00022989"/>
    </source>
</evidence>
<dbReference type="PANTHER" id="PTHR11795:SF371">
    <property type="entry name" value="HIGH-AFFINITY BRANCHED-CHAIN AMINO ACID TRANSPORT SYSTEM PERMEASE PROTEIN LIVH"/>
    <property type="match status" value="1"/>
</dbReference>
<dbReference type="PANTHER" id="PTHR11795">
    <property type="entry name" value="BRANCHED-CHAIN AMINO ACID TRANSPORT SYSTEM PERMEASE PROTEIN LIVH"/>
    <property type="match status" value="1"/>
</dbReference>
<protein>
    <submittedName>
        <fullName evidence="11">Branched-chain amino acid ABC transporter permease</fullName>
    </submittedName>
</protein>
<keyword evidence="4" id="KW-0997">Cell inner membrane</keyword>
<dbReference type="KEGG" id="svn:CP980_01355"/>
<comment type="subcellular location">
    <subcellularLocation>
        <location evidence="1">Cell membrane</location>
        <topology evidence="1">Multi-pass membrane protein</topology>
    </subcellularLocation>
</comment>
<evidence type="ECO:0000256" key="8">
    <source>
        <dbReference type="ARBA" id="ARBA00023136"/>
    </source>
</evidence>
<evidence type="ECO:0000313" key="12">
    <source>
        <dbReference type="Proteomes" id="UP000325563"/>
    </source>
</evidence>
<dbReference type="InterPro" id="IPR052157">
    <property type="entry name" value="BCAA_transport_permease"/>
</dbReference>
<dbReference type="EMBL" id="CP023692">
    <property type="protein sequence ID" value="QEV43901.1"/>
    <property type="molecule type" value="Genomic_DNA"/>
</dbReference>
<evidence type="ECO:0000256" key="9">
    <source>
        <dbReference type="ARBA" id="ARBA00037998"/>
    </source>
</evidence>
<feature type="transmembrane region" description="Helical" evidence="10">
    <location>
        <begin position="12"/>
        <end position="32"/>
    </location>
</feature>
<keyword evidence="12" id="KW-1185">Reference proteome</keyword>
<dbReference type="GO" id="GO:0042941">
    <property type="term" value="P:D-alanine transmembrane transport"/>
    <property type="evidence" value="ECO:0007669"/>
    <property type="project" value="TreeGrafter"/>
</dbReference>
<dbReference type="GO" id="GO:0005304">
    <property type="term" value="F:L-valine transmembrane transporter activity"/>
    <property type="evidence" value="ECO:0007669"/>
    <property type="project" value="TreeGrafter"/>
</dbReference>
<dbReference type="CDD" id="cd06582">
    <property type="entry name" value="TM_PBP1_LivH_like"/>
    <property type="match status" value="1"/>
</dbReference>
<accession>A0A5J6J2Q3</accession>
<dbReference type="Proteomes" id="UP000325563">
    <property type="component" value="Chromosome"/>
</dbReference>
<feature type="transmembrane region" description="Helical" evidence="10">
    <location>
        <begin position="44"/>
        <end position="61"/>
    </location>
</feature>
<feature type="transmembrane region" description="Helical" evidence="10">
    <location>
        <begin position="230"/>
        <end position="249"/>
    </location>
</feature>
<feature type="transmembrane region" description="Helical" evidence="10">
    <location>
        <begin position="67"/>
        <end position="91"/>
    </location>
</feature>
<name>A0A5J6J2Q3_STRVI</name>
<dbReference type="GO" id="GO:0015808">
    <property type="term" value="P:L-alanine transport"/>
    <property type="evidence" value="ECO:0007669"/>
    <property type="project" value="TreeGrafter"/>
</dbReference>
<evidence type="ECO:0000256" key="6">
    <source>
        <dbReference type="ARBA" id="ARBA00022970"/>
    </source>
</evidence>
<proteinExistence type="inferred from homology"/>
<feature type="transmembrane region" description="Helical" evidence="10">
    <location>
        <begin position="279"/>
        <end position="300"/>
    </location>
</feature>
<gene>
    <name evidence="11" type="ORF">CP980_01355</name>
</gene>
<feature type="transmembrane region" description="Helical" evidence="10">
    <location>
        <begin position="143"/>
        <end position="174"/>
    </location>
</feature>
<feature type="transmembrane region" description="Helical" evidence="10">
    <location>
        <begin position="103"/>
        <end position="123"/>
    </location>
</feature>
<dbReference type="GeneID" id="95609223"/>
<evidence type="ECO:0000256" key="10">
    <source>
        <dbReference type="SAM" id="Phobius"/>
    </source>
</evidence>
<dbReference type="GO" id="GO:0015192">
    <property type="term" value="F:L-phenylalanine transmembrane transporter activity"/>
    <property type="evidence" value="ECO:0007669"/>
    <property type="project" value="TreeGrafter"/>
</dbReference>
<keyword evidence="3" id="KW-1003">Cell membrane</keyword>
<dbReference type="GO" id="GO:0015188">
    <property type="term" value="F:L-isoleucine transmembrane transporter activity"/>
    <property type="evidence" value="ECO:0007669"/>
    <property type="project" value="TreeGrafter"/>
</dbReference>
<evidence type="ECO:0000256" key="2">
    <source>
        <dbReference type="ARBA" id="ARBA00022448"/>
    </source>
</evidence>
<evidence type="ECO:0000256" key="3">
    <source>
        <dbReference type="ARBA" id="ARBA00022475"/>
    </source>
</evidence>
<evidence type="ECO:0000256" key="1">
    <source>
        <dbReference type="ARBA" id="ARBA00004651"/>
    </source>
</evidence>
<keyword evidence="2" id="KW-0813">Transport</keyword>
<keyword evidence="8 10" id="KW-0472">Membrane</keyword>
<reference evidence="11 12" key="1">
    <citation type="submission" date="2017-09" db="EMBL/GenBank/DDBJ databases">
        <authorList>
            <person name="Lee N."/>
            <person name="Cho B.-K."/>
        </authorList>
    </citation>
    <scope>NUCLEOTIDE SEQUENCE [LARGE SCALE GENOMIC DNA]</scope>
    <source>
        <strain evidence="11 12">ATCC 27476</strain>
    </source>
</reference>